<evidence type="ECO:0000313" key="5">
    <source>
        <dbReference type="Proteomes" id="UP000198584"/>
    </source>
</evidence>
<evidence type="ECO:0000256" key="1">
    <source>
        <dbReference type="HAMAP-Rule" id="MF_02128"/>
    </source>
</evidence>
<feature type="binding site" evidence="1">
    <location>
        <position position="72"/>
    </location>
    <ligand>
        <name>Mg(2+)</name>
        <dbReference type="ChEBI" id="CHEBI:18420"/>
        <label>4</label>
    </ligand>
</feature>
<dbReference type="InterPro" id="IPR036676">
    <property type="entry name" value="PurM-like_C_sf"/>
</dbReference>
<dbReference type="GO" id="GO:0009030">
    <property type="term" value="F:thiamine-phosphate kinase activity"/>
    <property type="evidence" value="ECO:0007669"/>
    <property type="project" value="UniProtKB-UniRule"/>
</dbReference>
<feature type="binding site" evidence="1">
    <location>
        <position position="43"/>
    </location>
    <ligand>
        <name>Mg(2+)</name>
        <dbReference type="ChEBI" id="CHEBI:18420"/>
        <label>2</label>
    </ligand>
</feature>
<keyword evidence="1 4" id="KW-0418">Kinase</keyword>
<dbReference type="SUPFAM" id="SSF55326">
    <property type="entry name" value="PurM N-terminal domain-like"/>
    <property type="match status" value="1"/>
</dbReference>
<keyword evidence="1" id="KW-0067">ATP-binding</keyword>
<feature type="domain" description="PurM-like C-terminal" evidence="3">
    <location>
        <begin position="149"/>
        <end position="301"/>
    </location>
</feature>
<keyword evidence="1" id="KW-0479">Metal-binding</keyword>
<feature type="domain" description="PurM-like N-terminal" evidence="2">
    <location>
        <begin position="25"/>
        <end position="137"/>
    </location>
</feature>
<dbReference type="OrthoDB" id="9802811at2"/>
<dbReference type="GO" id="GO:0009228">
    <property type="term" value="P:thiamine biosynthetic process"/>
    <property type="evidence" value="ECO:0007669"/>
    <property type="project" value="UniProtKB-KW"/>
</dbReference>
<feature type="binding site" evidence="1">
    <location>
        <position position="145"/>
    </location>
    <ligand>
        <name>ATP</name>
        <dbReference type="ChEBI" id="CHEBI:30616"/>
    </ligand>
</feature>
<dbReference type="SUPFAM" id="SSF56042">
    <property type="entry name" value="PurM C-terminal domain-like"/>
    <property type="match status" value="1"/>
</dbReference>
<comment type="function">
    <text evidence="1">Catalyzes the ATP-dependent phosphorylation of thiamine-monophosphate (TMP) to form thiamine-pyrophosphate (TPP), the active form of vitamin B1.</text>
</comment>
<protein>
    <recommendedName>
        <fullName evidence="1">Thiamine-monophosphate kinase</fullName>
        <shortName evidence="1">TMP kinase</shortName>
        <shortName evidence="1">Thiamine-phosphate kinase</shortName>
        <ecNumber evidence="1">2.7.4.16</ecNumber>
    </recommendedName>
</protein>
<keyword evidence="5" id="KW-1185">Reference proteome</keyword>
<name>A0A1H4F741_9BACI</name>
<comment type="caution">
    <text evidence="1">Lacks conserved residue(s) required for the propagation of feature annotation.</text>
</comment>
<dbReference type="UniPathway" id="UPA00060">
    <property type="reaction ID" value="UER00142"/>
</dbReference>
<dbReference type="GO" id="GO:0005524">
    <property type="term" value="F:ATP binding"/>
    <property type="evidence" value="ECO:0007669"/>
    <property type="project" value="UniProtKB-UniRule"/>
</dbReference>
<feature type="binding site" evidence="1">
    <location>
        <position position="72"/>
    </location>
    <ligand>
        <name>Mg(2+)</name>
        <dbReference type="ChEBI" id="CHEBI:18420"/>
        <label>2</label>
    </ligand>
</feature>
<dbReference type="InterPro" id="IPR036921">
    <property type="entry name" value="PurM-like_N_sf"/>
</dbReference>
<sequence length="327" mass="36149">MDEFSFIDSIKQDVYYQPSVLKGIGDDAAVFRANNQDIITAVDTMVEGVHFSRETMDPLHVGYRALAVNISDLAAMGAVPAFFMVSIVIPDDWSAAEIDEVYSGMKQLAKEYRMDLIGGDTVSGKELVVSVTVFGLVPPDKSRYRSSAQPGDVLFVTGTLGDAQAGLEYLLGKHHFYDEAAAYFIGRHRQPNPRVSFALQLQALERVALNDVSDGIASEANEIAAASHVDLHIIYEDLPKVEYLGKLEKETCKPWVLSGGEDFELLGSVPEKDWAAVQQAAEASATRVTKIGWVLETNDTEPFVYLYEENKKSLLMKSGYTHLRQDR</sequence>
<gene>
    <name evidence="1" type="primary">thiL</name>
    <name evidence="4" type="ORF">SAMN05421743_110144</name>
</gene>
<dbReference type="AlphaFoldDB" id="A0A1H4F741"/>
<feature type="binding site" evidence="1">
    <location>
        <position position="27"/>
    </location>
    <ligand>
        <name>Mg(2+)</name>
        <dbReference type="ChEBI" id="CHEBI:18420"/>
        <label>3</label>
    </ligand>
</feature>
<feature type="binding site" evidence="1">
    <location>
        <position position="320"/>
    </location>
    <ligand>
        <name>substrate</name>
    </ligand>
</feature>
<comment type="catalytic activity">
    <reaction evidence="1">
        <text>thiamine phosphate + ATP = thiamine diphosphate + ADP</text>
        <dbReference type="Rhea" id="RHEA:15913"/>
        <dbReference type="ChEBI" id="CHEBI:30616"/>
        <dbReference type="ChEBI" id="CHEBI:37575"/>
        <dbReference type="ChEBI" id="CHEBI:58937"/>
        <dbReference type="ChEBI" id="CHEBI:456216"/>
        <dbReference type="EC" id="2.7.4.16"/>
    </reaction>
</comment>
<reference evidence="4 5" key="1">
    <citation type="submission" date="2016-10" db="EMBL/GenBank/DDBJ databases">
        <authorList>
            <person name="de Groot N.N."/>
        </authorList>
    </citation>
    <scope>NUCLEOTIDE SEQUENCE [LARGE SCALE GENOMIC DNA]</scope>
    <source>
        <strain evidence="4 5">CCM7597</strain>
    </source>
</reference>
<dbReference type="InterPro" id="IPR010918">
    <property type="entry name" value="PurM-like_C_dom"/>
</dbReference>
<feature type="binding site" evidence="1">
    <location>
        <position position="213"/>
    </location>
    <ligand>
        <name>ATP</name>
        <dbReference type="ChEBI" id="CHEBI:30616"/>
    </ligand>
</feature>
<feature type="binding site" evidence="1">
    <location>
        <position position="120"/>
    </location>
    <ligand>
        <name>Mg(2+)</name>
        <dbReference type="ChEBI" id="CHEBI:18420"/>
        <label>1</label>
    </ligand>
</feature>
<dbReference type="NCBIfam" id="TIGR01379">
    <property type="entry name" value="thiL"/>
    <property type="match status" value="1"/>
</dbReference>
<keyword evidence="1" id="KW-0460">Magnesium</keyword>
<evidence type="ECO:0000259" key="3">
    <source>
        <dbReference type="Pfam" id="PF02769"/>
    </source>
</evidence>
<dbReference type="PANTHER" id="PTHR30270">
    <property type="entry name" value="THIAMINE-MONOPHOSPHATE KINASE"/>
    <property type="match status" value="1"/>
</dbReference>
<keyword evidence="1" id="KW-0808">Transferase</keyword>
<dbReference type="CDD" id="cd02194">
    <property type="entry name" value="ThiL"/>
    <property type="match status" value="1"/>
</dbReference>
<feature type="binding site" evidence="1">
    <location>
        <position position="261"/>
    </location>
    <ligand>
        <name>substrate</name>
    </ligand>
</feature>
<keyword evidence="1" id="KW-0784">Thiamine biosynthesis</keyword>
<evidence type="ECO:0000313" key="4">
    <source>
        <dbReference type="EMBL" id="SEA92740.1"/>
    </source>
</evidence>
<organism evidence="4 5">
    <name type="scientific">Thalassobacillus cyri</name>
    <dbReference type="NCBI Taxonomy" id="571932"/>
    <lineage>
        <taxon>Bacteria</taxon>
        <taxon>Bacillati</taxon>
        <taxon>Bacillota</taxon>
        <taxon>Bacilli</taxon>
        <taxon>Bacillales</taxon>
        <taxon>Bacillaceae</taxon>
        <taxon>Thalassobacillus</taxon>
    </lineage>
</organism>
<feature type="binding site" evidence="1">
    <location>
        <position position="27"/>
    </location>
    <ligand>
        <name>Mg(2+)</name>
        <dbReference type="ChEBI" id="CHEBI:18420"/>
        <label>4</label>
    </ligand>
</feature>
<dbReference type="Gene3D" id="3.30.1330.10">
    <property type="entry name" value="PurM-like, N-terminal domain"/>
    <property type="match status" value="1"/>
</dbReference>
<dbReference type="Pfam" id="PF00586">
    <property type="entry name" value="AIRS"/>
    <property type="match status" value="1"/>
</dbReference>
<feature type="binding site" evidence="1">
    <location>
        <position position="72"/>
    </location>
    <ligand>
        <name>Mg(2+)</name>
        <dbReference type="ChEBI" id="CHEBI:18420"/>
        <label>3</label>
    </ligand>
</feature>
<dbReference type="PANTHER" id="PTHR30270:SF0">
    <property type="entry name" value="THIAMINE-MONOPHOSPHATE KINASE"/>
    <property type="match status" value="1"/>
</dbReference>
<feature type="binding site" evidence="1">
    <location>
        <begin position="119"/>
        <end position="120"/>
    </location>
    <ligand>
        <name>ATP</name>
        <dbReference type="ChEBI" id="CHEBI:30616"/>
    </ligand>
</feature>
<dbReference type="PIRSF" id="PIRSF005303">
    <property type="entry name" value="Thiam_monoph_kin"/>
    <property type="match status" value="1"/>
</dbReference>
<dbReference type="InterPro" id="IPR016188">
    <property type="entry name" value="PurM-like_N"/>
</dbReference>
<feature type="binding site" evidence="1">
    <location>
        <position position="43"/>
    </location>
    <ligand>
        <name>Mg(2+)</name>
        <dbReference type="ChEBI" id="CHEBI:18420"/>
        <label>1</label>
    </ligand>
</feature>
<dbReference type="Proteomes" id="UP000198584">
    <property type="component" value="Unassembled WGS sequence"/>
</dbReference>
<dbReference type="EC" id="2.7.4.16" evidence="1"/>
<feature type="binding site" evidence="1">
    <location>
        <position position="214"/>
    </location>
    <ligand>
        <name>Mg(2+)</name>
        <dbReference type="ChEBI" id="CHEBI:18420"/>
        <label>5</label>
    </ligand>
</feature>
<feature type="binding site" evidence="1">
    <location>
        <position position="50"/>
    </location>
    <ligand>
        <name>substrate</name>
    </ligand>
</feature>
<dbReference type="GO" id="GO:0009229">
    <property type="term" value="P:thiamine diphosphate biosynthetic process"/>
    <property type="evidence" value="ECO:0007669"/>
    <property type="project" value="UniProtKB-UniRule"/>
</dbReference>
<proteinExistence type="inferred from homology"/>
<dbReference type="InterPro" id="IPR006283">
    <property type="entry name" value="ThiL-like"/>
</dbReference>
<comment type="miscellaneous">
    <text evidence="1">Reaction mechanism of ThiL seems to utilize a direct, inline transfer of the gamma-phosphate of ATP to TMP rather than a phosphorylated enzyme intermediate.</text>
</comment>
<feature type="binding site" evidence="1">
    <location>
        <position position="102"/>
    </location>
    <ligand>
        <name>ATP</name>
        <dbReference type="ChEBI" id="CHEBI:30616"/>
    </ligand>
</feature>
<dbReference type="STRING" id="571932.SAMN05421743_110144"/>
<comment type="pathway">
    <text evidence="1">Cofactor biosynthesis; thiamine diphosphate biosynthesis; thiamine diphosphate from thiamine phosphate: step 1/1.</text>
</comment>
<keyword evidence="1" id="KW-0547">Nucleotide-binding</keyword>
<comment type="similarity">
    <text evidence="1">Belongs to the thiamine-monophosphate kinase family.</text>
</comment>
<dbReference type="EMBL" id="FNQR01000010">
    <property type="protein sequence ID" value="SEA92740.1"/>
    <property type="molecule type" value="Genomic_DNA"/>
</dbReference>
<dbReference type="HAMAP" id="MF_02128">
    <property type="entry name" value="TMP_kinase"/>
    <property type="match status" value="1"/>
</dbReference>
<dbReference type="Gene3D" id="3.90.650.10">
    <property type="entry name" value="PurM-like C-terminal domain"/>
    <property type="match status" value="1"/>
</dbReference>
<dbReference type="RefSeq" id="WP_093045453.1">
    <property type="nucleotide sequence ID" value="NZ_FNQR01000010.1"/>
</dbReference>
<feature type="binding site" evidence="1">
    <location>
        <position position="211"/>
    </location>
    <ligand>
        <name>Mg(2+)</name>
        <dbReference type="ChEBI" id="CHEBI:18420"/>
        <label>3</label>
    </ligand>
</feature>
<accession>A0A1H4F741</accession>
<dbReference type="GO" id="GO:0000287">
    <property type="term" value="F:magnesium ion binding"/>
    <property type="evidence" value="ECO:0007669"/>
    <property type="project" value="UniProtKB-UniRule"/>
</dbReference>
<evidence type="ECO:0000259" key="2">
    <source>
        <dbReference type="Pfam" id="PF00586"/>
    </source>
</evidence>
<dbReference type="Pfam" id="PF02769">
    <property type="entry name" value="AIRS_C"/>
    <property type="match status" value="1"/>
</dbReference>